<organism evidence="1 2">
    <name type="scientific">[Ruminococcus] torques L2-14</name>
    <dbReference type="NCBI Taxonomy" id="657313"/>
    <lineage>
        <taxon>Bacteria</taxon>
        <taxon>Bacillati</taxon>
        <taxon>Bacillota</taxon>
        <taxon>Clostridia</taxon>
        <taxon>Lachnospirales</taxon>
        <taxon>Lachnospiraceae</taxon>
        <taxon>Mediterraneibacter</taxon>
    </lineage>
</organism>
<dbReference type="HOGENOM" id="CLU_3426715_0_0_9"/>
<proteinExistence type="predicted"/>
<evidence type="ECO:0000313" key="1">
    <source>
        <dbReference type="EMBL" id="CBL25529.1"/>
    </source>
</evidence>
<reference evidence="1 2" key="2">
    <citation type="submission" date="2010-03" db="EMBL/GenBank/DDBJ databases">
        <authorList>
            <person name="Pajon A."/>
        </authorList>
    </citation>
    <scope>NUCLEOTIDE SEQUENCE [LARGE SCALE GENOMIC DNA]</scope>
    <source>
        <strain evidence="1 2">L2-14</strain>
    </source>
</reference>
<name>D4M2R7_9FIRM</name>
<dbReference type="EMBL" id="FP929055">
    <property type="protein sequence ID" value="CBL25529.1"/>
    <property type="molecule type" value="Genomic_DNA"/>
</dbReference>
<dbReference type="AlphaFoldDB" id="D4M2R7"/>
<reference evidence="1 2" key="1">
    <citation type="submission" date="2010-03" db="EMBL/GenBank/DDBJ databases">
        <title>The genome sequence of Ruminococcus torques L2-14.</title>
        <authorList>
            <consortium name="metaHIT consortium -- http://www.metahit.eu/"/>
            <person name="Pajon A."/>
            <person name="Turner K."/>
            <person name="Parkhill J."/>
            <person name="Duncan S."/>
            <person name="Flint H."/>
        </authorList>
    </citation>
    <scope>NUCLEOTIDE SEQUENCE [LARGE SCALE GENOMIC DNA]</scope>
    <source>
        <strain evidence="1 2">L2-14</strain>
    </source>
</reference>
<accession>D4M2R7</accession>
<sequence>MNDDLQWNREGKLQVLLVLNV</sequence>
<evidence type="ECO:0000313" key="2">
    <source>
        <dbReference type="Proteomes" id="UP000008956"/>
    </source>
</evidence>
<dbReference type="Proteomes" id="UP000008956">
    <property type="component" value="Chromosome"/>
</dbReference>
<protein>
    <submittedName>
        <fullName evidence="1">Uncharacterized protein</fullName>
    </submittedName>
</protein>
<gene>
    <name evidence="1" type="ORF">RTO_08260</name>
</gene>
<dbReference type="KEGG" id="rto:RTO_08260"/>